<dbReference type="PANTHER" id="PTHR12655:SF0">
    <property type="entry name" value="ACYL-COENZYME A THIOESTERASE 9, MITOCHONDRIAL"/>
    <property type="match status" value="1"/>
</dbReference>
<dbReference type="InterPro" id="IPR033120">
    <property type="entry name" value="HOTDOG_ACOT"/>
</dbReference>
<dbReference type="SUPFAM" id="SSF54637">
    <property type="entry name" value="Thioesterase/thiol ester dehydrase-isomerase"/>
    <property type="match status" value="2"/>
</dbReference>
<dbReference type="EMBL" id="CADCXU010014975">
    <property type="protein sequence ID" value="CAB0004434.1"/>
    <property type="molecule type" value="Genomic_DNA"/>
</dbReference>
<comment type="similarity">
    <text evidence="1">Belongs to the acyl coenzyme A hydrolase family.</text>
</comment>
<evidence type="ECO:0000256" key="4">
    <source>
        <dbReference type="ARBA" id="ARBA00022946"/>
    </source>
</evidence>
<dbReference type="OrthoDB" id="331699at2759"/>
<organism evidence="6 7">
    <name type="scientific">Nesidiocoris tenuis</name>
    <dbReference type="NCBI Taxonomy" id="355587"/>
    <lineage>
        <taxon>Eukaryota</taxon>
        <taxon>Metazoa</taxon>
        <taxon>Ecdysozoa</taxon>
        <taxon>Arthropoda</taxon>
        <taxon>Hexapoda</taxon>
        <taxon>Insecta</taxon>
        <taxon>Pterygota</taxon>
        <taxon>Neoptera</taxon>
        <taxon>Paraneoptera</taxon>
        <taxon>Hemiptera</taxon>
        <taxon>Heteroptera</taxon>
        <taxon>Panheteroptera</taxon>
        <taxon>Cimicomorpha</taxon>
        <taxon>Miridae</taxon>
        <taxon>Dicyphina</taxon>
        <taxon>Nesidiocoris</taxon>
    </lineage>
</organism>
<name>A0A6H5GKD4_9HEMI</name>
<gene>
    <name evidence="6" type="ORF">NTEN_LOCUS9911</name>
</gene>
<evidence type="ECO:0000313" key="7">
    <source>
        <dbReference type="Proteomes" id="UP000479000"/>
    </source>
</evidence>
<keyword evidence="4" id="KW-0809">Transit peptide</keyword>
<dbReference type="PANTHER" id="PTHR12655">
    <property type="entry name" value="ACYL-COA THIOESTERASE"/>
    <property type="match status" value="1"/>
</dbReference>
<sequence>MSKRTLCKNCRTRLKLKHVMATVLHQHLEKSAKSVIDSSVASGDYVVLRRSVFRLTSLHRLSTSATIPAMTVGELHAKLNRMMGTPPGYRQFPPDRSHLNERIPGSQDDLPVRTMQDSYDEVIIPLSSSGVLQERYTTVMGAVRMGRVLEDMDTFADGVTPYTIVTAQVDDISFEYFKPKVWNDMRLRGHVVWAGRTSLEARVCCESNVAGEWRHFTTAYFIMAARNSTNTKGAFVNRLVPQGPDEERLYEEAIARKKSRIEEENISLAKNPPTHEEQQLIFNKYMKTVNPSFSFSHLDTRKPPDNAVWMSTTVHSSEMHPHPQNRNHHNTFFGGTLMRLANELGWLSAFYHASSRPKLAHISKIEFRASVPIESFLKFTAMVAYVEKNFIQMVVICETTDLISKATVMSNKFHFTFEMQSGQVEVFPSTYMEALTHVQGIRYFNKFKRELQKRGLPSPAK</sequence>
<feature type="domain" description="HotDog ACOT-type" evidence="5">
    <location>
        <begin position="108"/>
        <end position="229"/>
    </location>
</feature>
<protein>
    <recommendedName>
        <fullName evidence="5">HotDog ACOT-type domain-containing protein</fullName>
    </recommendedName>
</protein>
<keyword evidence="2" id="KW-0677">Repeat</keyword>
<dbReference type="PROSITE" id="PS51770">
    <property type="entry name" value="HOTDOG_ACOT"/>
    <property type="match status" value="2"/>
</dbReference>
<evidence type="ECO:0000313" key="6">
    <source>
        <dbReference type="EMBL" id="CAB0004434.1"/>
    </source>
</evidence>
<feature type="domain" description="HotDog ACOT-type" evidence="5">
    <location>
        <begin position="311"/>
        <end position="423"/>
    </location>
</feature>
<evidence type="ECO:0000259" key="5">
    <source>
        <dbReference type="PROSITE" id="PS51770"/>
    </source>
</evidence>
<dbReference type="Gene3D" id="3.10.129.10">
    <property type="entry name" value="Hotdog Thioesterase"/>
    <property type="match status" value="2"/>
</dbReference>
<evidence type="ECO:0000256" key="3">
    <source>
        <dbReference type="ARBA" id="ARBA00022801"/>
    </source>
</evidence>
<keyword evidence="7" id="KW-1185">Reference proteome</keyword>
<dbReference type="GO" id="GO:0005739">
    <property type="term" value="C:mitochondrion"/>
    <property type="evidence" value="ECO:0007669"/>
    <property type="project" value="TreeGrafter"/>
</dbReference>
<evidence type="ECO:0000256" key="2">
    <source>
        <dbReference type="ARBA" id="ARBA00022737"/>
    </source>
</evidence>
<dbReference type="Proteomes" id="UP000479000">
    <property type="component" value="Unassembled WGS sequence"/>
</dbReference>
<dbReference type="InterPro" id="IPR029069">
    <property type="entry name" value="HotDog_dom_sf"/>
</dbReference>
<dbReference type="AlphaFoldDB" id="A0A6H5GKD4"/>
<accession>A0A6H5GKD4</accession>
<dbReference type="GO" id="GO:0006637">
    <property type="term" value="P:acyl-CoA metabolic process"/>
    <property type="evidence" value="ECO:0007669"/>
    <property type="project" value="TreeGrafter"/>
</dbReference>
<proteinExistence type="inferred from homology"/>
<dbReference type="GO" id="GO:0047617">
    <property type="term" value="F:fatty acyl-CoA hydrolase activity"/>
    <property type="evidence" value="ECO:0007669"/>
    <property type="project" value="TreeGrafter"/>
</dbReference>
<keyword evidence="3" id="KW-0378">Hydrolase</keyword>
<reference evidence="6 7" key="1">
    <citation type="submission" date="2020-02" db="EMBL/GenBank/DDBJ databases">
        <authorList>
            <person name="Ferguson B K."/>
        </authorList>
    </citation>
    <scope>NUCLEOTIDE SEQUENCE [LARGE SCALE GENOMIC DNA]</scope>
</reference>
<dbReference type="CDD" id="cd03442">
    <property type="entry name" value="BFIT_BACH"/>
    <property type="match status" value="2"/>
</dbReference>
<evidence type="ECO:0000256" key="1">
    <source>
        <dbReference type="ARBA" id="ARBA00010458"/>
    </source>
</evidence>